<accession>A0ABU1SDA6</accession>
<name>A0ABU1SDA6_9MICO</name>
<gene>
    <name evidence="1" type="ORF">J2Y69_002195</name>
</gene>
<evidence type="ECO:0000313" key="2">
    <source>
        <dbReference type="Proteomes" id="UP001259347"/>
    </source>
</evidence>
<dbReference type="EMBL" id="JAVDUM010000009">
    <property type="protein sequence ID" value="MDR6867591.1"/>
    <property type="molecule type" value="Genomic_DNA"/>
</dbReference>
<comment type="caution">
    <text evidence="1">The sequence shown here is derived from an EMBL/GenBank/DDBJ whole genome shotgun (WGS) entry which is preliminary data.</text>
</comment>
<dbReference type="Proteomes" id="UP001259347">
    <property type="component" value="Unassembled WGS sequence"/>
</dbReference>
<dbReference type="Gene3D" id="3.40.190.10">
    <property type="entry name" value="Periplasmic binding protein-like II"/>
    <property type="match status" value="2"/>
</dbReference>
<evidence type="ECO:0000313" key="1">
    <source>
        <dbReference type="EMBL" id="MDR6867591.1"/>
    </source>
</evidence>
<dbReference type="SUPFAM" id="SSF53850">
    <property type="entry name" value="Periplasmic binding protein-like II"/>
    <property type="match status" value="1"/>
</dbReference>
<dbReference type="RefSeq" id="WP_310020537.1">
    <property type="nucleotide sequence ID" value="NZ_JAVDUM010000009.1"/>
</dbReference>
<dbReference type="PANTHER" id="PTHR30632:SF11">
    <property type="entry name" value="BLR4797 PROTEIN"/>
    <property type="match status" value="1"/>
</dbReference>
<protein>
    <submittedName>
        <fullName evidence="1">Molybdate transport system substrate-binding protein</fullName>
    </submittedName>
</protein>
<keyword evidence="2" id="KW-1185">Reference proteome</keyword>
<dbReference type="Pfam" id="PF13531">
    <property type="entry name" value="SBP_bac_11"/>
    <property type="match status" value="1"/>
</dbReference>
<dbReference type="PANTHER" id="PTHR30632">
    <property type="entry name" value="MOLYBDATE-BINDING PERIPLASMIC PROTEIN"/>
    <property type="match status" value="1"/>
</dbReference>
<dbReference type="InterPro" id="IPR050682">
    <property type="entry name" value="ModA/WtpA"/>
</dbReference>
<reference evidence="1 2" key="1">
    <citation type="submission" date="2023-07" db="EMBL/GenBank/DDBJ databases">
        <title>Sorghum-associated microbial communities from plants grown in Nebraska, USA.</title>
        <authorList>
            <person name="Schachtman D."/>
        </authorList>
    </citation>
    <scope>NUCLEOTIDE SEQUENCE [LARGE SCALE GENOMIC DNA]</scope>
    <source>
        <strain evidence="1 2">2980</strain>
    </source>
</reference>
<proteinExistence type="predicted"/>
<sequence length="238" mass="24083">MRAVSSMATRHVLGELLAAAADRGLPAVRLESVGGVSAAQRVIEGEPFDLVLLAEDALGALAGEGHVHASSLTPLMVSSVVAAVPAGPGSVPGSGADSGLVAFADAAALRAALRAAPRIGYSTGPSGTALVRMLEDWGLGDELRHRLVQARPGVPVAQLLARGEADLGFQQRSELIGQPGVRTLGVLPADCAIDTVFAGAVAVTTTACAEALDVLAFLRSDEAIRIIGAHGFDAPRCS</sequence>
<organism evidence="1 2">
    <name type="scientific">Microbacterium resistens</name>
    <dbReference type="NCBI Taxonomy" id="156977"/>
    <lineage>
        <taxon>Bacteria</taxon>
        <taxon>Bacillati</taxon>
        <taxon>Actinomycetota</taxon>
        <taxon>Actinomycetes</taxon>
        <taxon>Micrococcales</taxon>
        <taxon>Microbacteriaceae</taxon>
        <taxon>Microbacterium</taxon>
    </lineage>
</organism>